<organism evidence="9">
    <name type="scientific">hydrothermal vent metagenome</name>
    <dbReference type="NCBI Taxonomy" id="652676"/>
    <lineage>
        <taxon>unclassified sequences</taxon>
        <taxon>metagenomes</taxon>
        <taxon>ecological metagenomes</taxon>
    </lineage>
</organism>
<evidence type="ECO:0000256" key="2">
    <source>
        <dbReference type="ARBA" id="ARBA00022475"/>
    </source>
</evidence>
<feature type="transmembrane region" description="Helical" evidence="8">
    <location>
        <begin position="117"/>
        <end position="138"/>
    </location>
</feature>
<evidence type="ECO:0000256" key="5">
    <source>
        <dbReference type="ARBA" id="ARBA00022692"/>
    </source>
</evidence>
<evidence type="ECO:0000256" key="8">
    <source>
        <dbReference type="SAM" id="Phobius"/>
    </source>
</evidence>
<evidence type="ECO:0000256" key="3">
    <source>
        <dbReference type="ARBA" id="ARBA00022676"/>
    </source>
</evidence>
<evidence type="ECO:0000256" key="7">
    <source>
        <dbReference type="ARBA" id="ARBA00023136"/>
    </source>
</evidence>
<evidence type="ECO:0000256" key="1">
    <source>
        <dbReference type="ARBA" id="ARBA00004651"/>
    </source>
</evidence>
<dbReference type="EMBL" id="UOFA01000278">
    <property type="protein sequence ID" value="VAW46420.1"/>
    <property type="molecule type" value="Genomic_DNA"/>
</dbReference>
<keyword evidence="4" id="KW-0808">Transferase</keyword>
<keyword evidence="5 8" id="KW-0812">Transmembrane</keyword>
<reference evidence="9" key="1">
    <citation type="submission" date="2018-06" db="EMBL/GenBank/DDBJ databases">
        <authorList>
            <person name="Zhirakovskaya E."/>
        </authorList>
    </citation>
    <scope>NUCLEOTIDE SEQUENCE</scope>
</reference>
<keyword evidence="7 8" id="KW-0472">Membrane</keyword>
<dbReference type="GO" id="GO:0005886">
    <property type="term" value="C:plasma membrane"/>
    <property type="evidence" value="ECO:0007669"/>
    <property type="project" value="UniProtKB-SubCell"/>
</dbReference>
<accession>A0A3B0W1J1</accession>
<proteinExistence type="predicted"/>
<dbReference type="PANTHER" id="PTHR33908:SF11">
    <property type="entry name" value="MEMBRANE PROTEIN"/>
    <property type="match status" value="1"/>
</dbReference>
<dbReference type="PANTHER" id="PTHR33908">
    <property type="entry name" value="MANNOSYLTRANSFERASE YKCB-RELATED"/>
    <property type="match status" value="1"/>
</dbReference>
<gene>
    <name evidence="9" type="ORF">MNBD_GAMMA02-1711</name>
</gene>
<keyword evidence="6 8" id="KW-1133">Transmembrane helix</keyword>
<comment type="subcellular location">
    <subcellularLocation>
        <location evidence="1">Cell membrane</location>
        <topology evidence="1">Multi-pass membrane protein</topology>
    </subcellularLocation>
</comment>
<feature type="transmembrane region" description="Helical" evidence="8">
    <location>
        <begin position="158"/>
        <end position="179"/>
    </location>
</feature>
<feature type="transmembrane region" description="Helical" evidence="8">
    <location>
        <begin position="185"/>
        <end position="203"/>
    </location>
</feature>
<feature type="transmembrane region" description="Helical" evidence="8">
    <location>
        <begin position="9"/>
        <end position="26"/>
    </location>
</feature>
<dbReference type="AlphaFoldDB" id="A0A3B0W1J1"/>
<protein>
    <recommendedName>
        <fullName evidence="10">Glycosyltransferase RgtA/B/C/D-like domain-containing protein</fullName>
    </recommendedName>
</protein>
<feature type="transmembrane region" description="Helical" evidence="8">
    <location>
        <begin position="32"/>
        <end position="64"/>
    </location>
</feature>
<keyword evidence="2" id="KW-1003">Cell membrane</keyword>
<evidence type="ECO:0008006" key="10">
    <source>
        <dbReference type="Google" id="ProtNLM"/>
    </source>
</evidence>
<dbReference type="GO" id="GO:0016763">
    <property type="term" value="F:pentosyltransferase activity"/>
    <property type="evidence" value="ECO:0007669"/>
    <property type="project" value="TreeGrafter"/>
</dbReference>
<feature type="transmembrane region" description="Helical" evidence="8">
    <location>
        <begin position="215"/>
        <end position="235"/>
    </location>
</feature>
<evidence type="ECO:0000313" key="9">
    <source>
        <dbReference type="EMBL" id="VAW46420.1"/>
    </source>
</evidence>
<sequence>AGTLAIPDVWMVFFTLLSIGCLIQAINSKQRIYFITLGLVLALGINVHLRFWLVILITCGVVFWQFRAHRQVISQLLKFTLPMMLLGFIPVLIFNLQHDFPLLSFQLKDRHPWEFQVSHLNFFLVQIVITTPWVFYLCLRNLKPRVTLGENNNNQNTLINTIIFAAAMHWLVYAVLGFYSDTLRLNLHWTLVSYVLLLIITVANPSISPRLKRWAVVTGVTANLWLLFTLSYWLLEQTPQSQVNARITSHAIGWQQLAAHTDELLIRQNRQDLLTDHFMTLAQLKFYAKHINNLRALPHPLNTKHGRAKQLEIMGLLAAQSDESQLLLVEHSALKLAEVIAFYQSTCAHLNGIKLVDSLDISQGLKRYHYFETGSGVCEIPPIVYYEYGNQLLSGWILHHKSQLMRAALYDATKQTKLVNDLELLVKPLGSNPLFNNLNPDQYQMLEFKLNDQLADDSAVLQLRLDSANQTIYSQRLVLNH</sequence>
<evidence type="ECO:0000256" key="6">
    <source>
        <dbReference type="ARBA" id="ARBA00022989"/>
    </source>
</evidence>
<name>A0A3B0W1J1_9ZZZZ</name>
<feature type="transmembrane region" description="Helical" evidence="8">
    <location>
        <begin position="76"/>
        <end position="97"/>
    </location>
</feature>
<evidence type="ECO:0000256" key="4">
    <source>
        <dbReference type="ARBA" id="ARBA00022679"/>
    </source>
</evidence>
<dbReference type="InterPro" id="IPR050297">
    <property type="entry name" value="LipidA_mod_glycosyltrf_83"/>
</dbReference>
<feature type="non-terminal residue" evidence="9">
    <location>
        <position position="1"/>
    </location>
</feature>
<keyword evidence="3" id="KW-0328">Glycosyltransferase</keyword>
<dbReference type="GO" id="GO:0008610">
    <property type="term" value="P:lipid biosynthetic process"/>
    <property type="evidence" value="ECO:0007669"/>
    <property type="project" value="UniProtKB-ARBA"/>
</dbReference>